<evidence type="ECO:0000313" key="4">
    <source>
        <dbReference type="Proteomes" id="UP001157911"/>
    </source>
</evidence>
<evidence type="ECO:0000256" key="1">
    <source>
        <dbReference type="SAM" id="Coils"/>
    </source>
</evidence>
<keyword evidence="2" id="KW-1133">Transmembrane helix</keyword>
<dbReference type="EMBL" id="FXUB01000001">
    <property type="protein sequence ID" value="SMP04601.1"/>
    <property type="molecule type" value="Genomic_DNA"/>
</dbReference>
<reference evidence="3 4" key="1">
    <citation type="submission" date="2017-05" db="EMBL/GenBank/DDBJ databases">
        <authorList>
            <person name="Varghese N."/>
            <person name="Submissions S."/>
        </authorList>
    </citation>
    <scope>NUCLEOTIDE SEQUENCE [LARGE SCALE GENOMIC DNA]</scope>
    <source>
        <strain evidence="3 4">DSM 15522</strain>
    </source>
</reference>
<keyword evidence="2" id="KW-0812">Transmembrane</keyword>
<evidence type="ECO:0000256" key="2">
    <source>
        <dbReference type="SAM" id="Phobius"/>
    </source>
</evidence>
<dbReference type="PANTHER" id="PTHR39555:SF1">
    <property type="entry name" value="TYPE IV PILUS INNER MEMBRANE COMPONENT PILO"/>
    <property type="match status" value="1"/>
</dbReference>
<keyword evidence="1" id="KW-0175">Coiled coil</keyword>
<proteinExistence type="predicted"/>
<dbReference type="Gene3D" id="3.30.70.60">
    <property type="match status" value="1"/>
</dbReference>
<gene>
    <name evidence="3" type="ORF">SAMN06265339_0238</name>
</gene>
<dbReference type="InterPro" id="IPR014717">
    <property type="entry name" value="Transl_elong_EF1B/ribsomal_bS6"/>
</dbReference>
<comment type="caution">
    <text evidence="3">The sequence shown here is derived from an EMBL/GenBank/DDBJ whole genome shotgun (WGS) entry which is preliminary data.</text>
</comment>
<keyword evidence="2" id="KW-0472">Membrane</keyword>
<dbReference type="PANTHER" id="PTHR39555">
    <property type="entry name" value="FIMBRIAL ASSEMBLY PROTEIN PILO-LIKE PROTEIN-RELATED"/>
    <property type="match status" value="1"/>
</dbReference>
<protein>
    <submittedName>
        <fullName evidence="3">Type IV pilus assembly protein PilO</fullName>
    </submittedName>
</protein>
<accession>A0ABY1NAB7</accession>
<dbReference type="Pfam" id="PF04350">
    <property type="entry name" value="PilO"/>
    <property type="match status" value="1"/>
</dbReference>
<dbReference type="Proteomes" id="UP001157911">
    <property type="component" value="Unassembled WGS sequence"/>
</dbReference>
<dbReference type="SUPFAM" id="SSF57997">
    <property type="entry name" value="Tropomyosin"/>
    <property type="match status" value="1"/>
</dbReference>
<keyword evidence="4" id="KW-1185">Reference proteome</keyword>
<evidence type="ECO:0000313" key="3">
    <source>
        <dbReference type="EMBL" id="SMP04601.1"/>
    </source>
</evidence>
<sequence>MEALRSIYERIKEIPRWQRWIAIIIIGGILYLLLYSTQITPLKENLQRLEKNRNTLLLSVNRLKAVEKRRNVLKQEIAKLENEIRSLESKLPTGTEKVDEIIKSISSADSQMKIMSIKRSNPTQKKYYVETPYQITMIGTYPHFLRWCEKLSKANRILAFGNISIKAIQRTGEVGTDKNSSTKDTIQVDMKIKAFNLKR</sequence>
<feature type="transmembrane region" description="Helical" evidence="2">
    <location>
        <begin position="20"/>
        <end position="37"/>
    </location>
</feature>
<name>A0ABY1NAB7_9BACT</name>
<dbReference type="RefSeq" id="WP_283399747.1">
    <property type="nucleotide sequence ID" value="NZ_FXUB01000001.1"/>
</dbReference>
<dbReference type="InterPro" id="IPR007445">
    <property type="entry name" value="PilO"/>
</dbReference>
<organism evidence="3 4">
    <name type="scientific">Desulfurobacterium pacificum</name>
    <dbReference type="NCBI Taxonomy" id="240166"/>
    <lineage>
        <taxon>Bacteria</taxon>
        <taxon>Pseudomonadati</taxon>
        <taxon>Aquificota</taxon>
        <taxon>Aquificia</taxon>
        <taxon>Desulfurobacteriales</taxon>
        <taxon>Desulfurobacteriaceae</taxon>
        <taxon>Desulfurobacterium</taxon>
    </lineage>
</organism>
<feature type="coiled-coil region" evidence="1">
    <location>
        <begin position="46"/>
        <end position="97"/>
    </location>
</feature>